<protein>
    <submittedName>
        <fullName evidence="2">Uncharacterized protein</fullName>
    </submittedName>
</protein>
<gene>
    <name evidence="2" type="ORF">METZ01_LOCUS36239</name>
</gene>
<dbReference type="EMBL" id="UINC01001549">
    <property type="protein sequence ID" value="SUZ83385.1"/>
    <property type="molecule type" value="Genomic_DNA"/>
</dbReference>
<sequence>MRFHATLAHTPESCPGPRGGPPVIDWPARAKEIGIELISAVQCQMAHAQYFVVDTEDYSKLHELFAPFQGIATADFSPVRDLLDP</sequence>
<feature type="region of interest" description="Disordered" evidence="1">
    <location>
        <begin position="1"/>
        <end position="22"/>
    </location>
</feature>
<evidence type="ECO:0000256" key="1">
    <source>
        <dbReference type="SAM" id="MobiDB-lite"/>
    </source>
</evidence>
<name>A0A381QVH0_9ZZZZ</name>
<proteinExistence type="predicted"/>
<organism evidence="2">
    <name type="scientific">marine metagenome</name>
    <dbReference type="NCBI Taxonomy" id="408172"/>
    <lineage>
        <taxon>unclassified sequences</taxon>
        <taxon>metagenomes</taxon>
        <taxon>ecological metagenomes</taxon>
    </lineage>
</organism>
<evidence type="ECO:0000313" key="2">
    <source>
        <dbReference type="EMBL" id="SUZ83385.1"/>
    </source>
</evidence>
<accession>A0A381QVH0</accession>
<reference evidence="2" key="1">
    <citation type="submission" date="2018-05" db="EMBL/GenBank/DDBJ databases">
        <authorList>
            <person name="Lanie J.A."/>
            <person name="Ng W.-L."/>
            <person name="Kazmierczak K.M."/>
            <person name="Andrzejewski T.M."/>
            <person name="Davidsen T.M."/>
            <person name="Wayne K.J."/>
            <person name="Tettelin H."/>
            <person name="Glass J.I."/>
            <person name="Rusch D."/>
            <person name="Podicherti R."/>
            <person name="Tsui H.-C.T."/>
            <person name="Winkler M.E."/>
        </authorList>
    </citation>
    <scope>NUCLEOTIDE SEQUENCE</scope>
</reference>
<dbReference type="AlphaFoldDB" id="A0A381QVH0"/>